<organism evidence="1">
    <name type="scientific">Lepeophtheirus salmonis</name>
    <name type="common">Salmon louse</name>
    <name type="synonym">Caligus salmonis</name>
    <dbReference type="NCBI Taxonomy" id="72036"/>
    <lineage>
        <taxon>Eukaryota</taxon>
        <taxon>Metazoa</taxon>
        <taxon>Ecdysozoa</taxon>
        <taxon>Arthropoda</taxon>
        <taxon>Crustacea</taxon>
        <taxon>Multicrustacea</taxon>
        <taxon>Hexanauplia</taxon>
        <taxon>Copepoda</taxon>
        <taxon>Siphonostomatoida</taxon>
        <taxon>Caligidae</taxon>
        <taxon>Lepeophtheirus</taxon>
    </lineage>
</organism>
<sequence length="84" mass="9298">MGMMRILATTKKLPSVMALDGAVSKTTKAPPIWLLAVYRLTAADYMDIRRTRFLPWVKTTLTAGVTAVWRPCTHGKSGSEFSPE</sequence>
<protein>
    <submittedName>
        <fullName evidence="1">Uncharacterized protein</fullName>
    </submittedName>
</protein>
<accession>A0A0K2V3J4</accession>
<dbReference type="AlphaFoldDB" id="A0A0K2V3J4"/>
<dbReference type="EMBL" id="HACA01027708">
    <property type="protein sequence ID" value="CDW45069.1"/>
    <property type="molecule type" value="Transcribed_RNA"/>
</dbReference>
<proteinExistence type="predicted"/>
<reference evidence="1" key="1">
    <citation type="submission" date="2014-05" db="EMBL/GenBank/DDBJ databases">
        <authorList>
            <person name="Chronopoulou M."/>
        </authorList>
    </citation>
    <scope>NUCLEOTIDE SEQUENCE</scope>
    <source>
        <tissue evidence="1">Whole organism</tissue>
    </source>
</reference>
<evidence type="ECO:0000313" key="1">
    <source>
        <dbReference type="EMBL" id="CDW45069.1"/>
    </source>
</evidence>
<name>A0A0K2V3J4_LEPSM</name>